<sequence length="262" mass="28455">MKTIKNKTALVTGASSGIGEAFACELAKQGVNLILTARSKDKLDLLAEKITAAYQVKVNVFEGDLIKKETPQELYDNIKQAGLSVDLLVNNAGFGKWTNFLDETMQDYEDMVEININALVKLSYLVLPDMLKKKDCGIINVASTGALQPCPYVATYCASKSFVLNFSEALYGEYNHKGVTITALCPGNTTTGFQAVAKANTKGMAADTPETVAKQGIQALLKNKSFKIVGRTNYAQSFLPRFLPRKTMIKVVSGMMNSKVNG</sequence>
<reference evidence="4 5" key="1">
    <citation type="submission" date="2017-05" db="EMBL/GenBank/DDBJ databases">
        <authorList>
            <person name="Varghese N."/>
            <person name="Submissions S."/>
        </authorList>
    </citation>
    <scope>NUCLEOTIDE SEQUENCE [LARGE SCALE GENOMIC DNA]</scope>
    <source>
        <strain evidence="4 5">DSM 29982</strain>
    </source>
</reference>
<dbReference type="GO" id="GO:0016491">
    <property type="term" value="F:oxidoreductase activity"/>
    <property type="evidence" value="ECO:0007669"/>
    <property type="project" value="UniProtKB-KW"/>
</dbReference>
<dbReference type="RefSeq" id="WP_111376895.1">
    <property type="nucleotide sequence ID" value="NZ_CP043612.1"/>
</dbReference>
<dbReference type="Pfam" id="PF00106">
    <property type="entry name" value="adh_short"/>
    <property type="match status" value="1"/>
</dbReference>
<dbReference type="Gene3D" id="3.40.50.720">
    <property type="entry name" value="NAD(P)-binding Rossmann-like Domain"/>
    <property type="match status" value="1"/>
</dbReference>
<dbReference type="PANTHER" id="PTHR43086:SF3">
    <property type="entry name" value="NADP-DEPENDENT 3-HYDROXY ACID DEHYDROGENASE YDFG"/>
    <property type="match status" value="1"/>
</dbReference>
<keyword evidence="2" id="KW-0560">Oxidoreductase</keyword>
<comment type="similarity">
    <text evidence="1 3">Belongs to the short-chain dehydrogenases/reductases (SDR) family.</text>
</comment>
<accession>A0A521BBV1</accession>
<dbReference type="InterPro" id="IPR036291">
    <property type="entry name" value="NAD(P)-bd_dom_sf"/>
</dbReference>
<protein>
    <recommendedName>
        <fullName evidence="6">Short-chain dehydrogenase</fullName>
    </recommendedName>
</protein>
<evidence type="ECO:0000256" key="1">
    <source>
        <dbReference type="ARBA" id="ARBA00006484"/>
    </source>
</evidence>
<evidence type="ECO:0000313" key="4">
    <source>
        <dbReference type="EMBL" id="SMO44230.1"/>
    </source>
</evidence>
<dbReference type="PRINTS" id="PR00081">
    <property type="entry name" value="GDHRDH"/>
</dbReference>
<dbReference type="InterPro" id="IPR002347">
    <property type="entry name" value="SDR_fam"/>
</dbReference>
<evidence type="ECO:0000256" key="2">
    <source>
        <dbReference type="ARBA" id="ARBA00023002"/>
    </source>
</evidence>
<dbReference type="EMBL" id="FXTQ01000001">
    <property type="protein sequence ID" value="SMO44230.1"/>
    <property type="molecule type" value="Genomic_DNA"/>
</dbReference>
<dbReference type="AlphaFoldDB" id="A0A521BBV1"/>
<evidence type="ECO:0000313" key="5">
    <source>
        <dbReference type="Proteomes" id="UP000319267"/>
    </source>
</evidence>
<dbReference type="SUPFAM" id="SSF51735">
    <property type="entry name" value="NAD(P)-binding Rossmann-fold domains"/>
    <property type="match status" value="1"/>
</dbReference>
<gene>
    <name evidence="4" type="ORF">SAMN06265220_101833</name>
</gene>
<dbReference type="PRINTS" id="PR00080">
    <property type="entry name" value="SDRFAMILY"/>
</dbReference>
<dbReference type="OrthoDB" id="9808814at2"/>
<dbReference type="PANTHER" id="PTHR43086">
    <property type="entry name" value="VERY-LONG-CHAIN 3-OXOOACYL-COA REDUCTASE"/>
    <property type="match status" value="1"/>
</dbReference>
<name>A0A521BBV1_9FLAO</name>
<organism evidence="4 5">
    <name type="scientific">Flavobacterium nitrogenifigens</name>
    <dbReference type="NCBI Taxonomy" id="1617283"/>
    <lineage>
        <taxon>Bacteria</taxon>
        <taxon>Pseudomonadati</taxon>
        <taxon>Bacteroidota</taxon>
        <taxon>Flavobacteriia</taxon>
        <taxon>Flavobacteriales</taxon>
        <taxon>Flavobacteriaceae</taxon>
        <taxon>Flavobacterium</taxon>
    </lineage>
</organism>
<keyword evidence="5" id="KW-1185">Reference proteome</keyword>
<dbReference type="Proteomes" id="UP000319267">
    <property type="component" value="Unassembled WGS sequence"/>
</dbReference>
<evidence type="ECO:0000256" key="3">
    <source>
        <dbReference type="RuleBase" id="RU000363"/>
    </source>
</evidence>
<evidence type="ECO:0008006" key="6">
    <source>
        <dbReference type="Google" id="ProtNLM"/>
    </source>
</evidence>
<proteinExistence type="inferred from homology"/>
<dbReference type="PIRSF" id="PIRSF000126">
    <property type="entry name" value="11-beta-HSD1"/>
    <property type="match status" value="1"/>
</dbReference>